<dbReference type="NCBIfam" id="NF004139">
    <property type="entry name" value="PRK05618.4-2"/>
    <property type="match status" value="1"/>
</dbReference>
<keyword evidence="10" id="KW-1185">Reference proteome</keyword>
<dbReference type="AlphaFoldDB" id="A0A926UVK0"/>
<evidence type="ECO:0000256" key="3">
    <source>
        <dbReference type="ARBA" id="ARBA00022980"/>
    </source>
</evidence>
<evidence type="ECO:0000313" key="9">
    <source>
        <dbReference type="EMBL" id="MBD2151658.1"/>
    </source>
</evidence>
<dbReference type="InterPro" id="IPR020056">
    <property type="entry name" value="Rbsml_bL25/Gln-tRNA_synth_N"/>
</dbReference>
<keyword evidence="4 5" id="KW-0687">Ribonucleoprotein</keyword>
<evidence type="ECO:0000256" key="5">
    <source>
        <dbReference type="HAMAP-Rule" id="MF_01334"/>
    </source>
</evidence>
<dbReference type="Pfam" id="PF14693">
    <property type="entry name" value="Ribosomal_TL5_C"/>
    <property type="match status" value="1"/>
</dbReference>
<dbReference type="GO" id="GO:0006412">
    <property type="term" value="P:translation"/>
    <property type="evidence" value="ECO:0007669"/>
    <property type="project" value="UniProtKB-UniRule"/>
</dbReference>
<dbReference type="InterPro" id="IPR020930">
    <property type="entry name" value="Ribosomal_uL5_bac-type"/>
</dbReference>
<gene>
    <name evidence="5" type="primary">rplY</name>
    <name evidence="5" type="synonym">ctc</name>
    <name evidence="9" type="ORF">H6F44_16235</name>
</gene>
<dbReference type="HAMAP" id="MF_01334">
    <property type="entry name" value="Ribosomal_bL25_CTC"/>
    <property type="match status" value="1"/>
</dbReference>
<dbReference type="GO" id="GO:0003735">
    <property type="term" value="F:structural constituent of ribosome"/>
    <property type="evidence" value="ECO:0007669"/>
    <property type="project" value="InterPro"/>
</dbReference>
<dbReference type="Gene3D" id="2.170.120.20">
    <property type="entry name" value="Ribosomal protein L25, beta domain"/>
    <property type="match status" value="1"/>
</dbReference>
<comment type="function">
    <text evidence="5">This is one of the proteins that binds to the 5S RNA in the ribosome where it forms part of the central protuberance.</text>
</comment>
<dbReference type="InterPro" id="IPR037121">
    <property type="entry name" value="Ribosomal_bL25_C"/>
</dbReference>
<sequence length="184" mass="19835">MSLTINASTRSPKSNNRALRRNGQIPATVYGHKGADSIAISLNAKETTTLLREATINNTMIEVNVIDGDFKGKTLLREVQNHPYKNSVYHLSFFAIESQSKIEVDIPLHFVGVPVGVKVGGGSIDTIKNFVRVACAPSNIPSSFEIDIAPLEIGKGVHVNEIAYPEGVKPVTDGTALVVTILKK</sequence>
<evidence type="ECO:0000259" key="7">
    <source>
        <dbReference type="Pfam" id="PF01386"/>
    </source>
</evidence>
<evidence type="ECO:0000256" key="4">
    <source>
        <dbReference type="ARBA" id="ARBA00023274"/>
    </source>
</evidence>
<dbReference type="InterPro" id="IPR020057">
    <property type="entry name" value="Ribosomal_bL25_b-dom"/>
</dbReference>
<organism evidence="9 10">
    <name type="scientific">Pseudanabaena cinerea FACHB-1277</name>
    <dbReference type="NCBI Taxonomy" id="2949581"/>
    <lineage>
        <taxon>Bacteria</taxon>
        <taxon>Bacillati</taxon>
        <taxon>Cyanobacteriota</taxon>
        <taxon>Cyanophyceae</taxon>
        <taxon>Pseudanabaenales</taxon>
        <taxon>Pseudanabaenaceae</taxon>
        <taxon>Pseudanabaena</taxon>
        <taxon>Pseudanabaena cinerea</taxon>
    </lineage>
</organism>
<evidence type="ECO:0000256" key="2">
    <source>
        <dbReference type="ARBA" id="ARBA00022884"/>
    </source>
</evidence>
<dbReference type="InterPro" id="IPR011035">
    <property type="entry name" value="Ribosomal_bL25/Gln-tRNA_synth"/>
</dbReference>
<dbReference type="RefSeq" id="WP_190352074.1">
    <property type="nucleotide sequence ID" value="NZ_JACJPY010000061.1"/>
</dbReference>
<keyword evidence="3 5" id="KW-0689">Ribosomal protein</keyword>
<evidence type="ECO:0000256" key="1">
    <source>
        <dbReference type="ARBA" id="ARBA00022730"/>
    </source>
</evidence>
<dbReference type="NCBIfam" id="TIGR00731">
    <property type="entry name" value="bL25_bact_ctc"/>
    <property type="match status" value="1"/>
</dbReference>
<dbReference type="Proteomes" id="UP000631421">
    <property type="component" value="Unassembled WGS sequence"/>
</dbReference>
<evidence type="ECO:0000256" key="6">
    <source>
        <dbReference type="SAM" id="MobiDB-lite"/>
    </source>
</evidence>
<protein>
    <recommendedName>
        <fullName evidence="5">Large ribosomal subunit protein bL25</fullName>
    </recommendedName>
    <alternativeName>
        <fullName evidence="5">General stress protein CTC</fullName>
    </alternativeName>
</protein>
<dbReference type="PANTHER" id="PTHR33284">
    <property type="entry name" value="RIBOSOMAL PROTEIN L25/GLN-TRNA SYNTHETASE, ANTI-CODON-BINDING DOMAIN-CONTAINING PROTEIN"/>
    <property type="match status" value="1"/>
</dbReference>
<keyword evidence="2 5" id="KW-0694">RNA-binding</keyword>
<accession>A0A926UVK0</accession>
<feature type="domain" description="Large ribosomal subunit protein bL25 beta" evidence="8">
    <location>
        <begin position="101"/>
        <end position="183"/>
    </location>
</feature>
<dbReference type="SUPFAM" id="SSF50715">
    <property type="entry name" value="Ribosomal protein L25-like"/>
    <property type="match status" value="1"/>
</dbReference>
<dbReference type="NCBIfam" id="NF004612">
    <property type="entry name" value="PRK05943.1"/>
    <property type="match status" value="1"/>
</dbReference>
<dbReference type="GO" id="GO:0008097">
    <property type="term" value="F:5S rRNA binding"/>
    <property type="evidence" value="ECO:0007669"/>
    <property type="project" value="InterPro"/>
</dbReference>
<comment type="similarity">
    <text evidence="5">Belongs to the bacterial ribosomal protein bL25 family. CTC subfamily.</text>
</comment>
<proteinExistence type="inferred from homology"/>
<dbReference type="InterPro" id="IPR029751">
    <property type="entry name" value="Ribosomal_L25_dom"/>
</dbReference>
<dbReference type="PANTHER" id="PTHR33284:SF1">
    <property type="entry name" value="RIBOSOMAL PROTEIN L25_GLN-TRNA SYNTHETASE, ANTI-CODON-BINDING DOMAIN-CONTAINING PROTEIN"/>
    <property type="match status" value="1"/>
</dbReference>
<dbReference type="InterPro" id="IPR001021">
    <property type="entry name" value="Ribosomal_bL25_long"/>
</dbReference>
<feature type="region of interest" description="Disordered" evidence="6">
    <location>
        <begin position="1"/>
        <end position="23"/>
    </location>
</feature>
<evidence type="ECO:0000313" key="10">
    <source>
        <dbReference type="Proteomes" id="UP000631421"/>
    </source>
</evidence>
<dbReference type="CDD" id="cd00495">
    <property type="entry name" value="Ribosomal_L25_TL5_CTC"/>
    <property type="match status" value="1"/>
</dbReference>
<comment type="subunit">
    <text evidence="5">Part of the 50S ribosomal subunit; part of the 5S rRNA/L5/L18/L25 subcomplex. Contacts the 5S rRNA. Binds to the 5S rRNA independently of L5 and L18.</text>
</comment>
<reference evidence="9" key="2">
    <citation type="submission" date="2020-08" db="EMBL/GenBank/DDBJ databases">
        <authorList>
            <person name="Chen M."/>
            <person name="Teng W."/>
            <person name="Zhao L."/>
            <person name="Hu C."/>
            <person name="Zhou Y."/>
            <person name="Han B."/>
            <person name="Song L."/>
            <person name="Shu W."/>
        </authorList>
    </citation>
    <scope>NUCLEOTIDE SEQUENCE</scope>
    <source>
        <strain evidence="9">FACHB-1277</strain>
    </source>
</reference>
<comment type="caution">
    <text evidence="9">The sequence shown here is derived from an EMBL/GenBank/DDBJ whole genome shotgun (WGS) entry which is preliminary data.</text>
</comment>
<dbReference type="EMBL" id="JACJPY010000061">
    <property type="protein sequence ID" value="MBD2151658.1"/>
    <property type="molecule type" value="Genomic_DNA"/>
</dbReference>
<dbReference type="GO" id="GO:0022625">
    <property type="term" value="C:cytosolic large ribosomal subunit"/>
    <property type="evidence" value="ECO:0007669"/>
    <property type="project" value="TreeGrafter"/>
</dbReference>
<dbReference type="Pfam" id="PF01386">
    <property type="entry name" value="Ribosomal_L25p"/>
    <property type="match status" value="1"/>
</dbReference>
<keyword evidence="1 5" id="KW-0699">rRNA-binding</keyword>
<name>A0A926UVK0_9CYAN</name>
<feature type="domain" description="Large ribosomal subunit protein bL25 L25" evidence="7">
    <location>
        <begin position="5"/>
        <end position="93"/>
    </location>
</feature>
<feature type="compositionally biased region" description="Polar residues" evidence="6">
    <location>
        <begin position="1"/>
        <end position="17"/>
    </location>
</feature>
<reference evidence="9" key="1">
    <citation type="journal article" date="2015" name="ISME J.">
        <title>Draft Genome Sequence of Streptomyces incarnatus NRRL8089, which Produces the Nucleoside Antibiotic Sinefungin.</title>
        <authorList>
            <person name="Oshima K."/>
            <person name="Hattori M."/>
            <person name="Shimizu H."/>
            <person name="Fukuda K."/>
            <person name="Nemoto M."/>
            <person name="Inagaki K."/>
            <person name="Tamura T."/>
        </authorList>
    </citation>
    <scope>NUCLEOTIDE SEQUENCE</scope>
    <source>
        <strain evidence="9">FACHB-1277</strain>
    </source>
</reference>
<evidence type="ECO:0000259" key="8">
    <source>
        <dbReference type="Pfam" id="PF14693"/>
    </source>
</evidence>
<dbReference type="Gene3D" id="2.40.240.10">
    <property type="entry name" value="Ribosomal Protein L25, Chain P"/>
    <property type="match status" value="1"/>
</dbReference>